<dbReference type="Gene3D" id="3.30.230.40">
    <property type="entry name" value="Imidazole glycerol phosphate dehydratase, domain 1"/>
    <property type="match status" value="2"/>
</dbReference>
<comment type="catalytic activity">
    <reaction evidence="5">
        <text>D-erythro-1-(imidazol-4-yl)glycerol 3-phosphate = 3-(imidazol-4-yl)-2-oxopropyl phosphate + H2O</text>
        <dbReference type="Rhea" id="RHEA:11040"/>
        <dbReference type="ChEBI" id="CHEBI:15377"/>
        <dbReference type="ChEBI" id="CHEBI:57766"/>
        <dbReference type="ChEBI" id="CHEBI:58278"/>
        <dbReference type="EC" id="4.2.1.19"/>
    </reaction>
</comment>
<organism evidence="6 7">
    <name type="scientific">Methanohalarchaeum thermophilum</name>
    <dbReference type="NCBI Taxonomy" id="1903181"/>
    <lineage>
        <taxon>Archaea</taxon>
        <taxon>Methanobacteriati</taxon>
        <taxon>Methanobacteriota</taxon>
        <taxon>Methanonatronarchaeia</taxon>
        <taxon>Methanonatronarchaeales</taxon>
        <taxon>Methanonatronarchaeaceae</taxon>
        <taxon>Candidatus Methanohalarchaeum</taxon>
    </lineage>
</organism>
<dbReference type="HAMAP" id="MF_00076">
    <property type="entry name" value="HisB"/>
    <property type="match status" value="1"/>
</dbReference>
<evidence type="ECO:0000256" key="5">
    <source>
        <dbReference type="HAMAP-Rule" id="MF_00076"/>
    </source>
</evidence>
<dbReference type="InParanoid" id="A0A1Q6DXU0"/>
<dbReference type="InterPro" id="IPR038494">
    <property type="entry name" value="IGPD_sf"/>
</dbReference>
<evidence type="ECO:0000313" key="6">
    <source>
        <dbReference type="EMBL" id="OKY79170.1"/>
    </source>
</evidence>
<dbReference type="FunFam" id="3.30.230.40:FF:000003">
    <property type="entry name" value="Imidazoleglycerol-phosphate dehydratase HisB"/>
    <property type="match status" value="1"/>
</dbReference>
<dbReference type="GO" id="GO:0005737">
    <property type="term" value="C:cytoplasm"/>
    <property type="evidence" value="ECO:0007669"/>
    <property type="project" value="UniProtKB-SubCell"/>
</dbReference>
<dbReference type="InterPro" id="IPR000807">
    <property type="entry name" value="ImidazoleglycerolP_deHydtase"/>
</dbReference>
<dbReference type="CDD" id="cd07914">
    <property type="entry name" value="IGPD"/>
    <property type="match status" value="1"/>
</dbReference>
<dbReference type="PROSITE" id="PS00955">
    <property type="entry name" value="IGP_DEHYDRATASE_2"/>
    <property type="match status" value="1"/>
</dbReference>
<dbReference type="Pfam" id="PF00475">
    <property type="entry name" value="IGPD"/>
    <property type="match status" value="1"/>
</dbReference>
<evidence type="ECO:0000313" key="7">
    <source>
        <dbReference type="Proteomes" id="UP000185744"/>
    </source>
</evidence>
<dbReference type="InterPro" id="IPR020568">
    <property type="entry name" value="Ribosomal_Su5_D2-typ_SF"/>
</dbReference>
<dbReference type="EC" id="4.2.1.19" evidence="5"/>
<sequence>MRKSSKKRVTDETDIKVKLNLDKKDDLNISSGIPFFDHMLEAFCKHGEISLTLEAEGDTEVGYHHTIEDIGIVLGKTLSEIIDYEKINRFGSASIPMDDAITETSLDLCGRSYLVSEIPTGSVSGVKTEDLDHFFRSFVNHCGMTLHIYSKGENQHHVFESVFKSFAHSFKEAVERKEDYLRSTKGKLGDY</sequence>
<comment type="subcellular location">
    <subcellularLocation>
        <location evidence="5">Cytoplasm</location>
    </subcellularLocation>
</comment>
<dbReference type="SUPFAM" id="SSF54211">
    <property type="entry name" value="Ribosomal protein S5 domain 2-like"/>
    <property type="match status" value="2"/>
</dbReference>
<keyword evidence="2 5" id="KW-0028">Amino-acid biosynthesis</keyword>
<dbReference type="NCBIfam" id="NF002114">
    <property type="entry name" value="PRK00951.2-4"/>
    <property type="match status" value="1"/>
</dbReference>
<comment type="caution">
    <text evidence="6">The sequence shown here is derived from an EMBL/GenBank/DDBJ whole genome shotgun (WGS) entry which is preliminary data.</text>
</comment>
<name>A0A1Q6DXU0_METT1</name>
<dbReference type="UniPathway" id="UPA00031">
    <property type="reaction ID" value="UER00011"/>
</dbReference>
<accession>A0A1Q6DXU0</accession>
<keyword evidence="3 5" id="KW-0368">Histidine biosynthesis</keyword>
<protein>
    <recommendedName>
        <fullName evidence="5">Imidazoleglycerol-phosphate dehydratase</fullName>
        <shortName evidence="5">IGPD</shortName>
        <ecNumber evidence="5">4.2.1.19</ecNumber>
    </recommendedName>
</protein>
<dbReference type="AlphaFoldDB" id="A0A1Q6DXU0"/>
<evidence type="ECO:0000256" key="3">
    <source>
        <dbReference type="ARBA" id="ARBA00023102"/>
    </source>
</evidence>
<evidence type="ECO:0000256" key="1">
    <source>
        <dbReference type="ARBA" id="ARBA00005047"/>
    </source>
</evidence>
<dbReference type="FunCoup" id="A0A1Q6DXU0">
    <property type="interactions" value="90"/>
</dbReference>
<keyword evidence="7" id="KW-1185">Reference proteome</keyword>
<dbReference type="PANTHER" id="PTHR23133">
    <property type="entry name" value="IMIDAZOLEGLYCEROL-PHOSPHATE DEHYDRATASE HIS7"/>
    <property type="match status" value="1"/>
</dbReference>
<dbReference type="Proteomes" id="UP000185744">
    <property type="component" value="Unassembled WGS sequence"/>
</dbReference>
<gene>
    <name evidence="5" type="primary">hisB</name>
    <name evidence="6" type="ORF">BTN85_1677</name>
</gene>
<comment type="pathway">
    <text evidence="1 5">Amino-acid biosynthesis; L-histidine biosynthesis; L-histidine from 5-phospho-alpha-D-ribose 1-diphosphate: step 6/9.</text>
</comment>
<comment type="similarity">
    <text evidence="5">Belongs to the imidazoleglycerol-phosphate dehydratase family.</text>
</comment>
<dbReference type="PANTHER" id="PTHR23133:SF2">
    <property type="entry name" value="IMIDAZOLEGLYCEROL-PHOSPHATE DEHYDRATASE"/>
    <property type="match status" value="1"/>
</dbReference>
<keyword evidence="5" id="KW-0963">Cytoplasm</keyword>
<proteinExistence type="inferred from homology"/>
<dbReference type="EMBL" id="MSDW01000001">
    <property type="protein sequence ID" value="OKY79170.1"/>
    <property type="molecule type" value="Genomic_DNA"/>
</dbReference>
<dbReference type="GO" id="GO:0000105">
    <property type="term" value="P:L-histidine biosynthetic process"/>
    <property type="evidence" value="ECO:0007669"/>
    <property type="project" value="UniProtKB-UniRule"/>
</dbReference>
<dbReference type="STRING" id="1903181.BTN85_1677"/>
<dbReference type="GO" id="GO:0004424">
    <property type="term" value="F:imidazoleglycerol-phosphate dehydratase activity"/>
    <property type="evidence" value="ECO:0007669"/>
    <property type="project" value="UniProtKB-UniRule"/>
</dbReference>
<reference evidence="6" key="1">
    <citation type="submission" date="2016-12" db="EMBL/GenBank/DDBJ databases">
        <title>Discovery of methanogenic haloarchaea.</title>
        <authorList>
            <person name="Sorokin D.Y."/>
            <person name="Makarova K.S."/>
            <person name="Abbas B."/>
            <person name="Ferrer M."/>
            <person name="Golyshin P.N."/>
        </authorList>
    </citation>
    <scope>NUCLEOTIDE SEQUENCE [LARGE SCALE GENOMIC DNA]</scope>
    <source>
        <strain evidence="6">HMET1</strain>
    </source>
</reference>
<evidence type="ECO:0000256" key="4">
    <source>
        <dbReference type="ARBA" id="ARBA00023239"/>
    </source>
</evidence>
<evidence type="ECO:0000256" key="2">
    <source>
        <dbReference type="ARBA" id="ARBA00022605"/>
    </source>
</evidence>
<keyword evidence="4 5" id="KW-0456">Lyase</keyword>
<dbReference type="InterPro" id="IPR020565">
    <property type="entry name" value="ImidazoleglycerP_deHydtase_CS"/>
</dbReference>